<comment type="catalytic activity">
    <reaction evidence="1">
        <text>ATP + protein L-histidine = ADP + protein N-phospho-L-histidine.</text>
        <dbReference type="EC" id="2.7.13.3"/>
    </reaction>
</comment>
<dbReference type="SUPFAM" id="SSF55785">
    <property type="entry name" value="PYP-like sensor domain (PAS domain)"/>
    <property type="match status" value="2"/>
</dbReference>
<dbReference type="SUPFAM" id="SSF47384">
    <property type="entry name" value="Homodimeric domain of signal transducing histidine kinase"/>
    <property type="match status" value="1"/>
</dbReference>
<dbReference type="Pfam" id="PF00989">
    <property type="entry name" value="PAS"/>
    <property type="match status" value="2"/>
</dbReference>
<dbReference type="CDD" id="cd00082">
    <property type="entry name" value="HisKA"/>
    <property type="match status" value="1"/>
</dbReference>
<dbReference type="PROSITE" id="PS50112">
    <property type="entry name" value="PAS"/>
    <property type="match status" value="1"/>
</dbReference>
<dbReference type="InterPro" id="IPR036890">
    <property type="entry name" value="HATPase_C_sf"/>
</dbReference>
<dbReference type="Proteomes" id="UP000289708">
    <property type="component" value="Unassembled WGS sequence"/>
</dbReference>
<dbReference type="EC" id="2.7.13.3" evidence="2"/>
<dbReference type="SMART" id="SM00387">
    <property type="entry name" value="HATPase_c"/>
    <property type="match status" value="1"/>
</dbReference>
<gene>
    <name evidence="9" type="ORF">EK403_21170</name>
</gene>
<organism evidence="9 10">
    <name type="scientific">Hansschlegelia zhihuaiae</name>
    <dbReference type="NCBI Taxonomy" id="405005"/>
    <lineage>
        <taxon>Bacteria</taxon>
        <taxon>Pseudomonadati</taxon>
        <taxon>Pseudomonadota</taxon>
        <taxon>Alphaproteobacteria</taxon>
        <taxon>Hyphomicrobiales</taxon>
        <taxon>Methylopilaceae</taxon>
        <taxon>Hansschlegelia</taxon>
    </lineage>
</organism>
<keyword evidence="10" id="KW-1185">Reference proteome</keyword>
<keyword evidence="3" id="KW-0808">Transferase</keyword>
<feature type="coiled-coil region" evidence="5">
    <location>
        <begin position="696"/>
        <end position="723"/>
    </location>
</feature>
<dbReference type="InterPro" id="IPR005467">
    <property type="entry name" value="His_kinase_dom"/>
</dbReference>
<dbReference type="OrthoDB" id="9801651at2"/>
<feature type="compositionally biased region" description="Low complexity" evidence="6">
    <location>
        <begin position="144"/>
        <end position="157"/>
    </location>
</feature>
<feature type="region of interest" description="Disordered" evidence="6">
    <location>
        <begin position="121"/>
        <end position="163"/>
    </location>
</feature>
<keyword evidence="4" id="KW-0418">Kinase</keyword>
<dbReference type="GO" id="GO:0006355">
    <property type="term" value="P:regulation of DNA-templated transcription"/>
    <property type="evidence" value="ECO:0007669"/>
    <property type="project" value="InterPro"/>
</dbReference>
<dbReference type="Gene3D" id="3.30.565.10">
    <property type="entry name" value="Histidine kinase-like ATPase, C-terminal domain"/>
    <property type="match status" value="1"/>
</dbReference>
<dbReference type="SUPFAM" id="SSF55874">
    <property type="entry name" value="ATPase domain of HSP90 chaperone/DNA topoisomerase II/histidine kinase"/>
    <property type="match status" value="1"/>
</dbReference>
<accession>A0A4Q0M4I7</accession>
<feature type="region of interest" description="Disordered" evidence="6">
    <location>
        <begin position="305"/>
        <end position="378"/>
    </location>
</feature>
<evidence type="ECO:0000259" key="7">
    <source>
        <dbReference type="PROSITE" id="PS50109"/>
    </source>
</evidence>
<evidence type="ECO:0000256" key="4">
    <source>
        <dbReference type="ARBA" id="ARBA00022777"/>
    </source>
</evidence>
<evidence type="ECO:0000313" key="9">
    <source>
        <dbReference type="EMBL" id="RXF67546.1"/>
    </source>
</evidence>
<dbReference type="Pfam" id="PF00512">
    <property type="entry name" value="HisKA"/>
    <property type="match status" value="1"/>
</dbReference>
<feature type="domain" description="Histidine kinase" evidence="7">
    <location>
        <begin position="723"/>
        <end position="942"/>
    </location>
</feature>
<dbReference type="AlphaFoldDB" id="A0A4Q0M4I7"/>
<dbReference type="GO" id="GO:0009927">
    <property type="term" value="F:histidine phosphotransfer kinase activity"/>
    <property type="evidence" value="ECO:0007669"/>
    <property type="project" value="TreeGrafter"/>
</dbReference>
<dbReference type="Pfam" id="PF02518">
    <property type="entry name" value="HATPase_c"/>
    <property type="match status" value="1"/>
</dbReference>
<dbReference type="CDD" id="cd00130">
    <property type="entry name" value="PAS"/>
    <property type="match status" value="2"/>
</dbReference>
<evidence type="ECO:0000256" key="2">
    <source>
        <dbReference type="ARBA" id="ARBA00012438"/>
    </source>
</evidence>
<dbReference type="Gene3D" id="1.10.287.130">
    <property type="match status" value="1"/>
</dbReference>
<comment type="caution">
    <text evidence="9">The sequence shown here is derived from an EMBL/GenBank/DDBJ whole genome shotgun (WGS) entry which is preliminary data.</text>
</comment>
<evidence type="ECO:0000259" key="8">
    <source>
        <dbReference type="PROSITE" id="PS50112"/>
    </source>
</evidence>
<sequence length="946" mass="98526">MGPDDVFDALATDPALAAPERGGRPVFVVDDAGEIVWAGPAARRLIAAGELEFSARQMLAGMAATGSEGLVRLRIGASGRLAPLIFRALPMAVHGAAALVALEGLTPLEAQAEEAEFARAPIDEEPGASEDEVAAASEAEDDAAAPARGIAAEEGAPPNLPGEAEAALEPIARPAEQPPGEETSAPAEDRPAEDLRFVFEIDGDGRVTLLSPDLARAVGASAEAAVGRPWSETADALGLDPADAVCAAIERRGAWGEIQISWPTADGRRLPIVLTALPMFDRGRTFVGFRGLGRATAAPLPAPVEAVPAEPEPTQPVAADSAAEDLSATVDSETGDRQDDAPEEPAVEEPASAPVPADRADQPPAAEEPPFFAAPPAAPPYGGNVVPLRDATLPLAALTTSEESAFDEIARRLRGLGARVTDPISFPTMAPSPTESPETAAIAPTPAGDGNWTLDDVDGRAPTASRVDDLLRLLDRLPVGALVLRAGVVAHANRAALDTLGHPDLASLRARGAEELFAAPPPRDDAAPSTLRVIASDGVEVEVEARLSTVLWDGGPATLVSLKRAEGAIAAAQSALAREREAAAILDIAADGVLTLDGAGRILSVNRGAERLFGFEGRDPIGGLFTLSLAPESRRVAFEYLDQVRADGGSSMGHDGREVLGLARQGGAVPLHLTIGRLGDAGDARFCAVLRDITPWKKAEEDLLAARRQAERANAQKSEFLAKISHEIRTPLNAIIGFAEVMMEERFGPVGSPRYKDYLRDIHVSGSHLVGLVNDLLDITRVESGGLKLDLSPVDLNEIAAQAVALLQPQANRDHVIIRTSLARGLPPVLADRRSVRQIMTNLASNAVRLSRPGGQVILATALTDVGQAVIRVRDAGFGMSKQELARALEPFRSLATADNDAGAALGLPLTRALAEANEASLALQSEIGLGTLAEVTFPSSRVLAG</sequence>
<feature type="domain" description="PAS" evidence="8">
    <location>
        <begin position="578"/>
        <end position="648"/>
    </location>
</feature>
<protein>
    <recommendedName>
        <fullName evidence="2">histidine kinase</fullName>
        <ecNumber evidence="2">2.7.13.3</ecNumber>
    </recommendedName>
</protein>
<dbReference type="NCBIfam" id="TIGR00229">
    <property type="entry name" value="sensory_box"/>
    <property type="match status" value="1"/>
</dbReference>
<reference evidence="9 10" key="1">
    <citation type="submission" date="2018-12" db="EMBL/GenBank/DDBJ databases">
        <title>bacterium Hansschlegelia zhihuaiae S113.</title>
        <authorList>
            <person name="He J."/>
        </authorList>
    </citation>
    <scope>NUCLEOTIDE SEQUENCE [LARGE SCALE GENOMIC DNA]</scope>
    <source>
        <strain evidence="9 10">S 113</strain>
    </source>
</reference>
<evidence type="ECO:0000256" key="6">
    <source>
        <dbReference type="SAM" id="MobiDB-lite"/>
    </source>
</evidence>
<dbReference type="PANTHER" id="PTHR43047">
    <property type="entry name" value="TWO-COMPONENT HISTIDINE PROTEIN KINASE"/>
    <property type="match status" value="1"/>
</dbReference>
<dbReference type="RefSeq" id="WP_128779448.1">
    <property type="nucleotide sequence ID" value="NZ_RYFI01000032.1"/>
</dbReference>
<name>A0A4Q0M4I7_9HYPH</name>
<feature type="region of interest" description="Disordered" evidence="6">
    <location>
        <begin position="428"/>
        <end position="451"/>
    </location>
</feature>
<dbReference type="InterPro" id="IPR003594">
    <property type="entry name" value="HATPase_dom"/>
</dbReference>
<dbReference type="EMBL" id="RYFI01000032">
    <property type="protein sequence ID" value="RXF67546.1"/>
    <property type="molecule type" value="Genomic_DNA"/>
</dbReference>
<dbReference type="InterPro" id="IPR036097">
    <property type="entry name" value="HisK_dim/P_sf"/>
</dbReference>
<dbReference type="InterPro" id="IPR000014">
    <property type="entry name" value="PAS"/>
</dbReference>
<dbReference type="Gene3D" id="3.30.450.20">
    <property type="entry name" value="PAS domain"/>
    <property type="match status" value="2"/>
</dbReference>
<evidence type="ECO:0000313" key="10">
    <source>
        <dbReference type="Proteomes" id="UP000289708"/>
    </source>
</evidence>
<dbReference type="InterPro" id="IPR003661">
    <property type="entry name" value="HisK_dim/P_dom"/>
</dbReference>
<dbReference type="SMART" id="SM00388">
    <property type="entry name" value="HisKA"/>
    <property type="match status" value="1"/>
</dbReference>
<dbReference type="SMART" id="SM00091">
    <property type="entry name" value="PAS"/>
    <property type="match status" value="3"/>
</dbReference>
<proteinExistence type="predicted"/>
<keyword evidence="5" id="KW-0175">Coiled coil</keyword>
<evidence type="ECO:0000256" key="1">
    <source>
        <dbReference type="ARBA" id="ARBA00000085"/>
    </source>
</evidence>
<feature type="compositionally biased region" description="Acidic residues" evidence="6">
    <location>
        <begin position="123"/>
        <end position="143"/>
    </location>
</feature>
<dbReference type="InterPro" id="IPR035965">
    <property type="entry name" value="PAS-like_dom_sf"/>
</dbReference>
<dbReference type="PANTHER" id="PTHR43047:SF72">
    <property type="entry name" value="OSMOSENSING HISTIDINE PROTEIN KINASE SLN1"/>
    <property type="match status" value="1"/>
</dbReference>
<dbReference type="GO" id="GO:0005886">
    <property type="term" value="C:plasma membrane"/>
    <property type="evidence" value="ECO:0007669"/>
    <property type="project" value="TreeGrafter"/>
</dbReference>
<dbReference type="InterPro" id="IPR013767">
    <property type="entry name" value="PAS_fold"/>
</dbReference>
<feature type="compositionally biased region" description="Low complexity" evidence="6">
    <location>
        <begin position="348"/>
        <end position="371"/>
    </location>
</feature>
<dbReference type="PROSITE" id="PS50109">
    <property type="entry name" value="HIS_KIN"/>
    <property type="match status" value="1"/>
</dbReference>
<evidence type="ECO:0000256" key="3">
    <source>
        <dbReference type="ARBA" id="ARBA00022679"/>
    </source>
</evidence>
<evidence type="ECO:0000256" key="5">
    <source>
        <dbReference type="SAM" id="Coils"/>
    </source>
</evidence>
<dbReference type="GO" id="GO:0000155">
    <property type="term" value="F:phosphorelay sensor kinase activity"/>
    <property type="evidence" value="ECO:0007669"/>
    <property type="project" value="InterPro"/>
</dbReference>